<keyword evidence="4 7" id="KW-0378">Hydrolase</keyword>
<dbReference type="InterPro" id="IPR032312">
    <property type="entry name" value="LacZ_4"/>
</dbReference>
<dbReference type="PANTHER" id="PTHR46323">
    <property type="entry name" value="BETA-GALACTOSIDASE"/>
    <property type="match status" value="1"/>
</dbReference>
<dbReference type="STRING" id="180163.SAMN02745174_01473"/>
<dbReference type="InterPro" id="IPR004199">
    <property type="entry name" value="B-gal_small/dom_5"/>
</dbReference>
<evidence type="ECO:0000256" key="5">
    <source>
        <dbReference type="ARBA" id="ARBA00023295"/>
    </source>
</evidence>
<reference evidence="9 10" key="1">
    <citation type="submission" date="2017-02" db="EMBL/GenBank/DDBJ databases">
        <authorList>
            <person name="Peterson S.W."/>
        </authorList>
    </citation>
    <scope>NUCLEOTIDE SEQUENCE [LARGE SCALE GENOMIC DNA]</scope>
    <source>
        <strain evidence="9 10">ATCC 700028</strain>
    </source>
</reference>
<keyword evidence="5 7" id="KW-0326">Glycosidase</keyword>
<evidence type="ECO:0000313" key="9">
    <source>
        <dbReference type="EMBL" id="SJZ75927.1"/>
    </source>
</evidence>
<dbReference type="Pfam" id="PF00703">
    <property type="entry name" value="Glyco_hydro_2"/>
    <property type="match status" value="1"/>
</dbReference>
<dbReference type="SUPFAM" id="SSF74650">
    <property type="entry name" value="Galactose mutarotase-like"/>
    <property type="match status" value="1"/>
</dbReference>
<dbReference type="Gene3D" id="2.70.98.10">
    <property type="match status" value="1"/>
</dbReference>
<sequence>MKKYLNTPEIYKVNRLEPHSDHKYFAENKIFKLSLNGIWDFSYNGSKVWSKIEVPGHIELQGFGTPQYVNTMYPWDGRENLKPGEVPERINTYGIYQREFEILEDWKNSPVFISFQGVESAFELYCNDNFVGYSEDSFTPSEFELSPYLINEKNTLKVIVYKWCSGSWLEDQDFWRFSGIFRDVYLYTIPDIHIFDSFLTSEIDETFTNGILKNKLKIQYVKKHSANITMKVLDMKKQLVEEIIVPISNNDEIEIKIYMKNINLWSSETPYLYTVETTIYDPTEEIVIEKTYQKFGFRKFYMENNIMKLNGKRVVFKGVNRHEFNCYRGRSITLEDMLWDIKFLKKNNFNSVRTSHYPNDSRWYELCDKYGIYVMDEVNLESHGTWQFPNKISGEKAIPDDNPVWESNLLDRASSMFERDKNHPSILIWSLGNESYGGKNIDNLYNYFKSVDSSRLVHYEGIFWDKRESNSSDMKSRMYATVKEIEEYLNDNPQKPFLLCEYSHAMGNSNGGLHKYTALEEKYELYQGGFIWDYIDQSIMKKNIFGEDYLAYGGDFDDKPTDYNFCVNGLVYGNRVPSPKVQEVKYLFSDFKIYPKEKSVLIKNKSLFTNLKEFLVKYRLLKNGNPIFSDRTIWDLDPEMEKEFKLNLPELYSSGEYTVEVSLHLKEDNFWGNLGEEITFGQYTYKIGETLKNINKDSITIVNGDYNIGVHGKTFEFLFSKSYGALVSLKYKDVEFLEKPLMANFWRAPTDNDRGNKMAQRHYQWKIASMYSSCEDVSLEEINGEAIIKYKYKLYAGEESYCYLTYKVNSLGQLEVTLDYPGFSNLQDLPAFGVTLNLKKKFKNITWYGYGKDENYSDRLSGAKLGIYKKTIDENYSDYVIPQECGNYTNTRWVSIEENNNFGLKISGCDTFEFSALGYSVHELENARHKYELPRVYSTYLNINKVQMGVGGDNSWGAKTLEEYLIKSDQAISFTFKISLNN</sequence>
<evidence type="ECO:0000256" key="3">
    <source>
        <dbReference type="ARBA" id="ARBA00012756"/>
    </source>
</evidence>
<evidence type="ECO:0000256" key="7">
    <source>
        <dbReference type="RuleBase" id="RU361154"/>
    </source>
</evidence>
<dbReference type="Gene3D" id="3.20.20.80">
    <property type="entry name" value="Glycosidases"/>
    <property type="match status" value="1"/>
</dbReference>
<evidence type="ECO:0000256" key="2">
    <source>
        <dbReference type="ARBA" id="ARBA00007401"/>
    </source>
</evidence>
<dbReference type="Pfam" id="PF16353">
    <property type="entry name" value="LacZ_4"/>
    <property type="match status" value="1"/>
</dbReference>
<dbReference type="InterPro" id="IPR017853">
    <property type="entry name" value="GH"/>
</dbReference>
<name>A0A1T4NA33_9FUSO</name>
<dbReference type="InterPro" id="IPR011013">
    <property type="entry name" value="Gal_mutarotase_sf_dom"/>
</dbReference>
<dbReference type="SUPFAM" id="SSF51445">
    <property type="entry name" value="(Trans)glycosidases"/>
    <property type="match status" value="1"/>
</dbReference>
<comment type="similarity">
    <text evidence="2 7">Belongs to the glycosyl hydrolase 2 family.</text>
</comment>
<dbReference type="SMART" id="SM01038">
    <property type="entry name" value="Bgal_small_N"/>
    <property type="match status" value="1"/>
</dbReference>
<dbReference type="SUPFAM" id="SSF49303">
    <property type="entry name" value="beta-Galactosidase/glucuronidase domain"/>
    <property type="match status" value="2"/>
</dbReference>
<dbReference type="InterPro" id="IPR006101">
    <property type="entry name" value="Glyco_hydro_2"/>
</dbReference>
<evidence type="ECO:0000259" key="8">
    <source>
        <dbReference type="SMART" id="SM01038"/>
    </source>
</evidence>
<dbReference type="GO" id="GO:0005990">
    <property type="term" value="P:lactose catabolic process"/>
    <property type="evidence" value="ECO:0007669"/>
    <property type="project" value="TreeGrafter"/>
</dbReference>
<dbReference type="InterPro" id="IPR013783">
    <property type="entry name" value="Ig-like_fold"/>
</dbReference>
<dbReference type="SUPFAM" id="SSF49785">
    <property type="entry name" value="Galactose-binding domain-like"/>
    <property type="match status" value="1"/>
</dbReference>
<dbReference type="InterPro" id="IPR014718">
    <property type="entry name" value="GH-type_carb-bd"/>
</dbReference>
<evidence type="ECO:0000256" key="4">
    <source>
        <dbReference type="ARBA" id="ARBA00022801"/>
    </source>
</evidence>
<dbReference type="GO" id="GO:0004565">
    <property type="term" value="F:beta-galactosidase activity"/>
    <property type="evidence" value="ECO:0007669"/>
    <property type="project" value="UniProtKB-EC"/>
</dbReference>
<dbReference type="PROSITE" id="PS00608">
    <property type="entry name" value="GLYCOSYL_HYDROL_F2_2"/>
    <property type="match status" value="1"/>
</dbReference>
<evidence type="ECO:0000313" key="10">
    <source>
        <dbReference type="Proteomes" id="UP000191153"/>
    </source>
</evidence>
<dbReference type="AlphaFoldDB" id="A0A1T4NA33"/>
<keyword evidence="10" id="KW-1185">Reference proteome</keyword>
<dbReference type="Gene3D" id="2.60.120.260">
    <property type="entry name" value="Galactose-binding domain-like"/>
    <property type="match status" value="1"/>
</dbReference>
<dbReference type="InterPro" id="IPR036156">
    <property type="entry name" value="Beta-gal/glucu_dom_sf"/>
</dbReference>
<dbReference type="InterPro" id="IPR006104">
    <property type="entry name" value="Glyco_hydro_2_N"/>
</dbReference>
<dbReference type="PANTHER" id="PTHR46323:SF2">
    <property type="entry name" value="BETA-GALACTOSIDASE"/>
    <property type="match status" value="1"/>
</dbReference>
<dbReference type="GO" id="GO:0030246">
    <property type="term" value="F:carbohydrate binding"/>
    <property type="evidence" value="ECO:0007669"/>
    <property type="project" value="InterPro"/>
</dbReference>
<gene>
    <name evidence="9" type="ORF">SAMN02745174_01473</name>
</gene>
<accession>A0A1T4NA33</accession>
<dbReference type="InterPro" id="IPR006102">
    <property type="entry name" value="Ig-like_GH2"/>
</dbReference>
<dbReference type="InterPro" id="IPR050347">
    <property type="entry name" value="Bact_Beta-galactosidase"/>
</dbReference>
<dbReference type="OrthoDB" id="9762066at2"/>
<dbReference type="PRINTS" id="PR00132">
    <property type="entry name" value="GLHYDRLASE2"/>
</dbReference>
<organism evidence="9 10">
    <name type="scientific">Cetobacterium ceti</name>
    <dbReference type="NCBI Taxonomy" id="180163"/>
    <lineage>
        <taxon>Bacteria</taxon>
        <taxon>Fusobacteriati</taxon>
        <taxon>Fusobacteriota</taxon>
        <taxon>Fusobacteriia</taxon>
        <taxon>Fusobacteriales</taxon>
        <taxon>Fusobacteriaceae</taxon>
        <taxon>Cetobacterium</taxon>
    </lineage>
</organism>
<dbReference type="InterPro" id="IPR023230">
    <property type="entry name" value="Glyco_hydro_2_CS"/>
</dbReference>
<feature type="domain" description="Beta galactosidase small chain/" evidence="8">
    <location>
        <begin position="709"/>
        <end position="979"/>
    </location>
</feature>
<dbReference type="InterPro" id="IPR023232">
    <property type="entry name" value="Glyco_hydro_2_AS"/>
</dbReference>
<dbReference type="Gene3D" id="2.60.40.10">
    <property type="entry name" value="Immunoglobulins"/>
    <property type="match status" value="2"/>
</dbReference>
<dbReference type="RefSeq" id="WP_078693963.1">
    <property type="nucleotide sequence ID" value="NZ_FUWX01000010.1"/>
</dbReference>
<evidence type="ECO:0000256" key="6">
    <source>
        <dbReference type="ARBA" id="ARBA00032230"/>
    </source>
</evidence>
<dbReference type="EMBL" id="FUWX01000010">
    <property type="protein sequence ID" value="SJZ75927.1"/>
    <property type="molecule type" value="Genomic_DNA"/>
</dbReference>
<dbReference type="EC" id="3.2.1.23" evidence="3 7"/>
<comment type="catalytic activity">
    <reaction evidence="1 7">
        <text>Hydrolysis of terminal non-reducing beta-D-galactose residues in beta-D-galactosides.</text>
        <dbReference type="EC" id="3.2.1.23"/>
    </reaction>
</comment>
<proteinExistence type="inferred from homology"/>
<dbReference type="Pfam" id="PF02837">
    <property type="entry name" value="Glyco_hydro_2_N"/>
    <property type="match status" value="1"/>
</dbReference>
<dbReference type="Pfam" id="PF02836">
    <property type="entry name" value="Glyco_hydro_2_C"/>
    <property type="match status" value="1"/>
</dbReference>
<dbReference type="Pfam" id="PF02929">
    <property type="entry name" value="Bgal_small_N"/>
    <property type="match status" value="1"/>
</dbReference>
<dbReference type="Proteomes" id="UP000191153">
    <property type="component" value="Unassembled WGS sequence"/>
</dbReference>
<dbReference type="PROSITE" id="PS00719">
    <property type="entry name" value="GLYCOSYL_HYDROL_F2_1"/>
    <property type="match status" value="1"/>
</dbReference>
<dbReference type="InterPro" id="IPR006103">
    <property type="entry name" value="Glyco_hydro_2_cat"/>
</dbReference>
<evidence type="ECO:0000256" key="1">
    <source>
        <dbReference type="ARBA" id="ARBA00001412"/>
    </source>
</evidence>
<protein>
    <recommendedName>
        <fullName evidence="3 7">Beta-galactosidase</fullName>
        <ecNumber evidence="3 7">3.2.1.23</ecNumber>
    </recommendedName>
    <alternativeName>
        <fullName evidence="6 7">Lactase</fullName>
    </alternativeName>
</protein>
<dbReference type="InterPro" id="IPR008979">
    <property type="entry name" value="Galactose-bd-like_sf"/>
</dbReference>
<dbReference type="GO" id="GO:0009341">
    <property type="term" value="C:beta-galactosidase complex"/>
    <property type="evidence" value="ECO:0007669"/>
    <property type="project" value="InterPro"/>
</dbReference>